<name>A0ABN7WLY2_GIGMA</name>
<keyword evidence="1" id="KW-0175">Coiled coil</keyword>
<gene>
    <name evidence="2" type="ORF">GMARGA_LOCUS32647</name>
</gene>
<protein>
    <submittedName>
        <fullName evidence="2">25130_t:CDS:1</fullName>
    </submittedName>
</protein>
<evidence type="ECO:0000313" key="2">
    <source>
        <dbReference type="EMBL" id="CAG8835582.1"/>
    </source>
</evidence>
<evidence type="ECO:0000313" key="3">
    <source>
        <dbReference type="Proteomes" id="UP000789901"/>
    </source>
</evidence>
<feature type="non-terminal residue" evidence="2">
    <location>
        <position position="1"/>
    </location>
</feature>
<evidence type="ECO:0000256" key="1">
    <source>
        <dbReference type="SAM" id="Coils"/>
    </source>
</evidence>
<reference evidence="2 3" key="1">
    <citation type="submission" date="2021-06" db="EMBL/GenBank/DDBJ databases">
        <authorList>
            <person name="Kallberg Y."/>
            <person name="Tangrot J."/>
            <person name="Rosling A."/>
        </authorList>
    </citation>
    <scope>NUCLEOTIDE SEQUENCE [LARGE SCALE GENOMIC DNA]</scope>
    <source>
        <strain evidence="2 3">120-4 pot B 10/14</strain>
    </source>
</reference>
<dbReference type="Proteomes" id="UP000789901">
    <property type="component" value="Unassembled WGS sequence"/>
</dbReference>
<accession>A0ABN7WLY2</accession>
<feature type="coiled-coil region" evidence="1">
    <location>
        <begin position="17"/>
        <end position="79"/>
    </location>
</feature>
<proteinExistence type="predicted"/>
<organism evidence="2 3">
    <name type="scientific">Gigaspora margarita</name>
    <dbReference type="NCBI Taxonomy" id="4874"/>
    <lineage>
        <taxon>Eukaryota</taxon>
        <taxon>Fungi</taxon>
        <taxon>Fungi incertae sedis</taxon>
        <taxon>Mucoromycota</taxon>
        <taxon>Glomeromycotina</taxon>
        <taxon>Glomeromycetes</taxon>
        <taxon>Diversisporales</taxon>
        <taxon>Gigasporaceae</taxon>
        <taxon>Gigaspora</taxon>
    </lineage>
</organism>
<sequence length="108" mass="13312">SVKKTSGQKRRLDYKQIRNNRQKIENYELKMDCKKRLRAQIKYIKALIKDKKYRKKVTNEKERKTLSDIINEIDKKRDQKAKFWIKISESSKEKQKTFNQYSFYRTQT</sequence>
<dbReference type="EMBL" id="CAJVQB010051741">
    <property type="protein sequence ID" value="CAG8835582.1"/>
    <property type="molecule type" value="Genomic_DNA"/>
</dbReference>
<keyword evidence="3" id="KW-1185">Reference proteome</keyword>
<comment type="caution">
    <text evidence="2">The sequence shown here is derived from an EMBL/GenBank/DDBJ whole genome shotgun (WGS) entry which is preliminary data.</text>
</comment>